<keyword evidence="4 6" id="KW-1133">Transmembrane helix</keyword>
<keyword evidence="2" id="KW-0813">Transport</keyword>
<protein>
    <recommendedName>
        <fullName evidence="9">Amino acid transporter</fullName>
    </recommendedName>
</protein>
<dbReference type="InterPro" id="IPR002293">
    <property type="entry name" value="AA/rel_permease1"/>
</dbReference>
<evidence type="ECO:0000256" key="6">
    <source>
        <dbReference type="SAM" id="Phobius"/>
    </source>
</evidence>
<dbReference type="AlphaFoldDB" id="A0AAJ0DE58"/>
<dbReference type="GO" id="GO:0022857">
    <property type="term" value="F:transmembrane transporter activity"/>
    <property type="evidence" value="ECO:0007669"/>
    <property type="project" value="InterPro"/>
</dbReference>
<feature type="transmembrane region" description="Helical" evidence="6">
    <location>
        <begin position="198"/>
        <end position="222"/>
    </location>
</feature>
<dbReference type="Proteomes" id="UP001271007">
    <property type="component" value="Unassembled WGS sequence"/>
</dbReference>
<name>A0AAJ0DE58_9PEZI</name>
<evidence type="ECO:0008006" key="9">
    <source>
        <dbReference type="Google" id="ProtNLM"/>
    </source>
</evidence>
<proteinExistence type="predicted"/>
<organism evidence="7 8">
    <name type="scientific">Extremus antarcticus</name>
    <dbReference type="NCBI Taxonomy" id="702011"/>
    <lineage>
        <taxon>Eukaryota</taxon>
        <taxon>Fungi</taxon>
        <taxon>Dikarya</taxon>
        <taxon>Ascomycota</taxon>
        <taxon>Pezizomycotina</taxon>
        <taxon>Dothideomycetes</taxon>
        <taxon>Dothideomycetidae</taxon>
        <taxon>Mycosphaerellales</taxon>
        <taxon>Extremaceae</taxon>
        <taxon>Extremus</taxon>
    </lineage>
</organism>
<feature type="transmembrane region" description="Helical" evidence="6">
    <location>
        <begin position="172"/>
        <end position="191"/>
    </location>
</feature>
<accession>A0AAJ0DE58</accession>
<evidence type="ECO:0000256" key="4">
    <source>
        <dbReference type="ARBA" id="ARBA00022989"/>
    </source>
</evidence>
<evidence type="ECO:0000256" key="2">
    <source>
        <dbReference type="ARBA" id="ARBA00022448"/>
    </source>
</evidence>
<evidence type="ECO:0000256" key="5">
    <source>
        <dbReference type="ARBA" id="ARBA00023136"/>
    </source>
</evidence>
<feature type="transmembrane region" description="Helical" evidence="6">
    <location>
        <begin position="60"/>
        <end position="85"/>
    </location>
</feature>
<comment type="caution">
    <text evidence="7">The sequence shown here is derived from an EMBL/GenBank/DDBJ whole genome shotgun (WGS) entry which is preliminary data.</text>
</comment>
<keyword evidence="3 6" id="KW-0812">Transmembrane</keyword>
<feature type="transmembrane region" description="Helical" evidence="6">
    <location>
        <begin position="432"/>
        <end position="450"/>
    </location>
</feature>
<feature type="transmembrane region" description="Helical" evidence="6">
    <location>
        <begin position="310"/>
        <end position="327"/>
    </location>
</feature>
<evidence type="ECO:0000256" key="3">
    <source>
        <dbReference type="ARBA" id="ARBA00022692"/>
    </source>
</evidence>
<feature type="transmembrane region" description="Helical" evidence="6">
    <location>
        <begin position="377"/>
        <end position="402"/>
    </location>
</feature>
<feature type="transmembrane region" description="Helical" evidence="6">
    <location>
        <begin position="91"/>
        <end position="111"/>
    </location>
</feature>
<comment type="subcellular location">
    <subcellularLocation>
        <location evidence="1">Membrane</location>
        <topology evidence="1">Multi-pass membrane protein</topology>
    </subcellularLocation>
</comment>
<feature type="transmembrane region" description="Helical" evidence="6">
    <location>
        <begin position="138"/>
        <end position="160"/>
    </location>
</feature>
<dbReference type="Gene3D" id="1.20.1740.10">
    <property type="entry name" value="Amino acid/polyamine transporter I"/>
    <property type="match status" value="1"/>
</dbReference>
<feature type="transmembrane region" description="Helical" evidence="6">
    <location>
        <begin position="333"/>
        <end position="356"/>
    </location>
</feature>
<dbReference type="PANTHER" id="PTHR45649">
    <property type="entry name" value="AMINO-ACID PERMEASE BAT1"/>
    <property type="match status" value="1"/>
</dbReference>
<feature type="transmembrane region" description="Helical" evidence="6">
    <location>
        <begin position="281"/>
        <end position="303"/>
    </location>
</feature>
<evidence type="ECO:0000313" key="8">
    <source>
        <dbReference type="Proteomes" id="UP001271007"/>
    </source>
</evidence>
<gene>
    <name evidence="7" type="ORF">LTR09_006576</name>
</gene>
<keyword evidence="5 6" id="KW-0472">Membrane</keyword>
<evidence type="ECO:0000313" key="7">
    <source>
        <dbReference type="EMBL" id="KAK3052366.1"/>
    </source>
</evidence>
<dbReference type="EMBL" id="JAWDJX010000021">
    <property type="protein sequence ID" value="KAK3052366.1"/>
    <property type="molecule type" value="Genomic_DNA"/>
</dbReference>
<dbReference type="Pfam" id="PF13520">
    <property type="entry name" value="AA_permease_2"/>
    <property type="match status" value="1"/>
</dbReference>
<evidence type="ECO:0000256" key="1">
    <source>
        <dbReference type="ARBA" id="ARBA00004141"/>
    </source>
</evidence>
<dbReference type="PANTHER" id="PTHR45649:SF2">
    <property type="entry name" value="ACID PERMEASE, PUTATIVE-RELATED"/>
    <property type="match status" value="1"/>
</dbReference>
<reference evidence="7" key="1">
    <citation type="submission" date="2023-04" db="EMBL/GenBank/DDBJ databases">
        <title>Black Yeasts Isolated from many extreme environments.</title>
        <authorList>
            <person name="Coleine C."/>
            <person name="Stajich J.E."/>
            <person name="Selbmann L."/>
        </authorList>
    </citation>
    <scope>NUCLEOTIDE SEQUENCE</scope>
    <source>
        <strain evidence="7">CCFEE 5312</strain>
    </source>
</reference>
<sequence>MDLQSKTDFYELQQKPTETHFDEKLRQTDASGVATGTREDALDMQRLGRTQELRRNFKSFAILGMAAVTMATWIAVLQAAIFGLINGGTAGMIWVYLATWIITIALVMSLAEMASMSPTSGGQYRWVSELAPPSQQRFLSYVAVIAGASYTSATIILQLAALNNEGFVYQPWHVTLLMIAVAGFGTCVNTFGSRKLPLLEGIILCLHIFGFFAIIIPLWALAPKAPASEVFGSFSNFGGSSSIGAACVIGQISATGSFVGSDAPVHLAEEVKDASLAVPRMMLGTILLNGAMGFVMIITFCFCSTDLPTLLGSTSPFLFVDVFYAATGSKAGATVMTCIPLFLTMCTALNAMAAASRQAWSLARDGGLPFSGWFRKVVTIGTPIPANAILFSLSICVVLALINLGSSTAFNSIVALLNGAIRSLVTPETMNWGVVMFGGVFIIATVDYVARGRKKYAGPVVNIKRY</sequence>
<keyword evidence="8" id="KW-1185">Reference proteome</keyword>
<dbReference type="GO" id="GO:0016020">
    <property type="term" value="C:membrane"/>
    <property type="evidence" value="ECO:0007669"/>
    <property type="project" value="UniProtKB-SubCell"/>
</dbReference>